<dbReference type="GO" id="GO:0001006">
    <property type="term" value="F:RNA polymerase III type 3 promoter sequence-specific DNA binding"/>
    <property type="evidence" value="ECO:0007669"/>
    <property type="project" value="TreeGrafter"/>
</dbReference>
<dbReference type="CDD" id="cd00167">
    <property type="entry name" value="SANT"/>
    <property type="match status" value="1"/>
</dbReference>
<evidence type="ECO:0000256" key="5">
    <source>
        <dbReference type="SAM" id="MobiDB-lite"/>
    </source>
</evidence>
<feature type="domain" description="HTH myb-type" evidence="7">
    <location>
        <begin position="2"/>
        <end position="57"/>
    </location>
</feature>
<feature type="domain" description="HTH myb-type" evidence="7">
    <location>
        <begin position="58"/>
        <end position="108"/>
    </location>
</feature>
<dbReference type="InterPro" id="IPR017930">
    <property type="entry name" value="Myb_dom"/>
</dbReference>
<evidence type="ECO:0000313" key="9">
    <source>
        <dbReference type="Proteomes" id="UP000789342"/>
    </source>
</evidence>
<organism evidence="8 9">
    <name type="scientific">Acaulospora morrowiae</name>
    <dbReference type="NCBI Taxonomy" id="94023"/>
    <lineage>
        <taxon>Eukaryota</taxon>
        <taxon>Fungi</taxon>
        <taxon>Fungi incertae sedis</taxon>
        <taxon>Mucoromycota</taxon>
        <taxon>Glomeromycotina</taxon>
        <taxon>Glomeromycetes</taxon>
        <taxon>Diversisporales</taxon>
        <taxon>Acaulosporaceae</taxon>
        <taxon>Acaulospora</taxon>
    </lineage>
</organism>
<dbReference type="EMBL" id="CAJVPV010008341">
    <property type="protein sequence ID" value="CAG8629467.1"/>
    <property type="molecule type" value="Genomic_DNA"/>
</dbReference>
<evidence type="ECO:0000256" key="4">
    <source>
        <dbReference type="ARBA" id="ARBA00023242"/>
    </source>
</evidence>
<feature type="compositionally biased region" description="Basic and acidic residues" evidence="5">
    <location>
        <begin position="122"/>
        <end position="138"/>
    </location>
</feature>
<dbReference type="PROSITE" id="PS50090">
    <property type="entry name" value="MYB_LIKE"/>
    <property type="match status" value="2"/>
</dbReference>
<comment type="caution">
    <text evidence="8">The sequence shown here is derived from an EMBL/GenBank/DDBJ whole genome shotgun (WGS) entry which is preliminary data.</text>
</comment>
<keyword evidence="3" id="KW-0804">Transcription</keyword>
<evidence type="ECO:0000256" key="3">
    <source>
        <dbReference type="ARBA" id="ARBA00023163"/>
    </source>
</evidence>
<evidence type="ECO:0000259" key="7">
    <source>
        <dbReference type="PROSITE" id="PS51294"/>
    </source>
</evidence>
<keyword evidence="9" id="KW-1185">Reference proteome</keyword>
<evidence type="ECO:0000256" key="2">
    <source>
        <dbReference type="ARBA" id="ARBA00023125"/>
    </source>
</evidence>
<feature type="compositionally biased region" description="Polar residues" evidence="5">
    <location>
        <begin position="140"/>
        <end position="149"/>
    </location>
</feature>
<dbReference type="AlphaFoldDB" id="A0A9N9D818"/>
<dbReference type="Gene3D" id="1.10.10.60">
    <property type="entry name" value="Homeodomain-like"/>
    <property type="match status" value="2"/>
</dbReference>
<feature type="compositionally biased region" description="Basic residues" evidence="5">
    <location>
        <begin position="112"/>
        <end position="121"/>
    </location>
</feature>
<dbReference type="SMART" id="SM00717">
    <property type="entry name" value="SANT"/>
    <property type="match status" value="2"/>
</dbReference>
<reference evidence="8" key="1">
    <citation type="submission" date="2021-06" db="EMBL/GenBank/DDBJ databases">
        <authorList>
            <person name="Kallberg Y."/>
            <person name="Tangrot J."/>
            <person name="Rosling A."/>
        </authorList>
    </citation>
    <scope>NUCLEOTIDE SEQUENCE</scope>
    <source>
        <strain evidence="8">CL551</strain>
    </source>
</reference>
<dbReference type="PROSITE" id="PS51294">
    <property type="entry name" value="HTH_MYB"/>
    <property type="match status" value="2"/>
</dbReference>
<dbReference type="GO" id="GO:0042795">
    <property type="term" value="P:snRNA transcription by RNA polymerase II"/>
    <property type="evidence" value="ECO:0007669"/>
    <property type="project" value="TreeGrafter"/>
</dbReference>
<feature type="region of interest" description="Disordered" evidence="5">
    <location>
        <begin position="112"/>
        <end position="149"/>
    </location>
</feature>
<dbReference type="GO" id="GO:0019185">
    <property type="term" value="C:snRNA-activating protein complex"/>
    <property type="evidence" value="ECO:0007669"/>
    <property type="project" value="TreeGrafter"/>
</dbReference>
<keyword evidence="1" id="KW-0805">Transcription regulation</keyword>
<feature type="domain" description="Myb-like" evidence="6">
    <location>
        <begin position="54"/>
        <end position="104"/>
    </location>
</feature>
<dbReference type="Proteomes" id="UP000789342">
    <property type="component" value="Unassembled WGS sequence"/>
</dbReference>
<dbReference type="PANTHER" id="PTHR46621:SF1">
    <property type="entry name" value="SNRNA-ACTIVATING PROTEIN COMPLEX SUBUNIT 4"/>
    <property type="match status" value="1"/>
</dbReference>
<dbReference type="OrthoDB" id="2143914at2759"/>
<proteinExistence type="predicted"/>
<keyword evidence="4" id="KW-0539">Nucleus</keyword>
<dbReference type="SUPFAM" id="SSF46689">
    <property type="entry name" value="Homeodomain-like"/>
    <property type="match status" value="1"/>
</dbReference>
<dbReference type="PANTHER" id="PTHR46621">
    <property type="entry name" value="SNRNA-ACTIVATING PROTEIN COMPLEX SUBUNIT 4"/>
    <property type="match status" value="1"/>
</dbReference>
<evidence type="ECO:0000256" key="1">
    <source>
        <dbReference type="ARBA" id="ARBA00023015"/>
    </source>
</evidence>
<dbReference type="InterPro" id="IPR001005">
    <property type="entry name" value="SANT/Myb"/>
</dbReference>
<dbReference type="Pfam" id="PF13921">
    <property type="entry name" value="Myb_DNA-bind_6"/>
    <property type="match status" value="1"/>
</dbReference>
<dbReference type="GO" id="GO:0042796">
    <property type="term" value="P:snRNA transcription by RNA polymerase III"/>
    <property type="evidence" value="ECO:0007669"/>
    <property type="project" value="TreeGrafter"/>
</dbReference>
<evidence type="ECO:0000259" key="6">
    <source>
        <dbReference type="PROSITE" id="PS50090"/>
    </source>
</evidence>
<sequence>MSKNRKTGRFSHEEDTRLLQYLNNNGIEKWNDVAAHVETRDAKQCRERYYGHLAHNVNKEPFTKKEEDRICELFRNGYGWANIARELGNGRTSNNVKNLWYQKLSKGKKEGMKKKNIKKSFVKSETKARSHSSSERPNNKMHSNQLVSNVDTEQRVVNLNDEILPHEFITPHEFIIPHAQQFYETLTLLEAAEL</sequence>
<dbReference type="InterPro" id="IPR009057">
    <property type="entry name" value="Homeodomain-like_sf"/>
</dbReference>
<evidence type="ECO:0000313" key="8">
    <source>
        <dbReference type="EMBL" id="CAG8629467.1"/>
    </source>
</evidence>
<accession>A0A9N9D818</accession>
<gene>
    <name evidence="8" type="ORF">AMORRO_LOCUS9020</name>
</gene>
<protein>
    <submittedName>
        <fullName evidence="8">12194_t:CDS:1</fullName>
    </submittedName>
</protein>
<feature type="domain" description="Myb-like" evidence="6">
    <location>
        <begin position="2"/>
        <end position="53"/>
    </location>
</feature>
<dbReference type="InterPro" id="IPR051575">
    <property type="entry name" value="Myb-like_DNA-bd"/>
</dbReference>
<dbReference type="GO" id="GO:0000978">
    <property type="term" value="F:RNA polymerase II cis-regulatory region sequence-specific DNA binding"/>
    <property type="evidence" value="ECO:0007669"/>
    <property type="project" value="TreeGrafter"/>
</dbReference>
<keyword evidence="2" id="KW-0238">DNA-binding</keyword>
<name>A0A9N9D818_9GLOM</name>